<evidence type="ECO:0000256" key="1">
    <source>
        <dbReference type="ARBA" id="ARBA00004141"/>
    </source>
</evidence>
<keyword evidence="13" id="KW-1185">Reference proteome</keyword>
<dbReference type="AlphaFoldDB" id="A0A545T108"/>
<gene>
    <name evidence="12" type="ORF">FLL45_21465</name>
</gene>
<dbReference type="EMBL" id="VIKR01000007">
    <property type="protein sequence ID" value="TQV70900.1"/>
    <property type="molecule type" value="Genomic_DNA"/>
</dbReference>
<feature type="transmembrane region" description="Helical" evidence="9">
    <location>
        <begin position="245"/>
        <end position="264"/>
    </location>
</feature>
<dbReference type="Gene3D" id="3.40.50.720">
    <property type="entry name" value="NAD(P)-binding Rossmann-like Domain"/>
    <property type="match status" value="1"/>
</dbReference>
<evidence type="ECO:0000259" key="10">
    <source>
        <dbReference type="Pfam" id="PF00999"/>
    </source>
</evidence>
<comment type="caution">
    <text evidence="12">The sequence shown here is derived from an EMBL/GenBank/DDBJ whole genome shotgun (WGS) entry which is preliminary data.</text>
</comment>
<feature type="transmembrane region" description="Helical" evidence="9">
    <location>
        <begin position="143"/>
        <end position="161"/>
    </location>
</feature>
<keyword evidence="6 9" id="KW-1133">Transmembrane helix</keyword>
<feature type="domain" description="RCK N-terminal" evidence="11">
    <location>
        <begin position="387"/>
        <end position="502"/>
    </location>
</feature>
<evidence type="ECO:0000313" key="12">
    <source>
        <dbReference type="EMBL" id="TQV70900.1"/>
    </source>
</evidence>
<evidence type="ECO:0000256" key="3">
    <source>
        <dbReference type="ARBA" id="ARBA00022448"/>
    </source>
</evidence>
<evidence type="ECO:0000256" key="2">
    <source>
        <dbReference type="ARBA" id="ARBA00005551"/>
    </source>
</evidence>
<accession>A0A545T108</accession>
<dbReference type="Proteomes" id="UP000317839">
    <property type="component" value="Unassembled WGS sequence"/>
</dbReference>
<evidence type="ECO:0000256" key="9">
    <source>
        <dbReference type="SAM" id="Phobius"/>
    </source>
</evidence>
<feature type="transmembrane region" description="Helical" evidence="9">
    <location>
        <begin position="301"/>
        <end position="320"/>
    </location>
</feature>
<sequence length="534" mass="59463">MDFIWILFAFACGMIAKLANVPSLIGYLSAGFILHFIGLEPLENLDLLADLGISLMLFTIGLKLDIRDLLKREIWLSASAHMILWCWLIFALIFLLGLVLGSLAFNLDMQSLAILAFALSFSSTVCIFKVLEDSGELTTRHGRLAIGVLIMQDIIAVLYLVSVTGKVPSFWALGLIGLWWLRPILLKLLEKAGHSELLPLAGFTIALGGYELFELVGIKGDLGALVIGVLLAGNKKTAELAKSLMSFKDLFLIGFFLSIGFTALPDWSMLISALILCLVLLFKFVLFFFIFAMVRLRIRTTFLASLALTNYSEFGLIVLALSVEMGLIGADWLVITALAISISFVITGIAYRHAHTLFTDKKDYLKRFESKLRLREDVYIQPKDAEILVLGMGRVGRGAYSALNQLVGERVWGMDANRDRVQEQRRNGLMVFQGDGEDPDVWENFNLSQIKLVLLALPSVQDIKNITEQLRYAKYDGKIAAIARYEDEKKLLLQVGIDSVFNFFTEAGTGFAEESLMMIEGQKDFSHNQAETTP</sequence>
<feature type="transmembrane region" description="Helical" evidence="9">
    <location>
        <begin position="270"/>
        <end position="294"/>
    </location>
</feature>
<proteinExistence type="inferred from homology"/>
<feature type="transmembrane region" description="Helical" evidence="9">
    <location>
        <begin position="167"/>
        <end position="185"/>
    </location>
</feature>
<keyword evidence="8 9" id="KW-0472">Membrane</keyword>
<dbReference type="PANTHER" id="PTHR42751">
    <property type="entry name" value="SODIUM/HYDROGEN EXCHANGER FAMILY/TRKA DOMAIN PROTEIN"/>
    <property type="match status" value="1"/>
</dbReference>
<evidence type="ECO:0000256" key="8">
    <source>
        <dbReference type="ARBA" id="ARBA00023136"/>
    </source>
</evidence>
<keyword evidence="4" id="KW-0050">Antiport</keyword>
<protein>
    <submittedName>
        <fullName evidence="12">Potassium transporter Kef</fullName>
    </submittedName>
</protein>
<keyword evidence="3" id="KW-0813">Transport</keyword>
<dbReference type="GO" id="GO:0016020">
    <property type="term" value="C:membrane"/>
    <property type="evidence" value="ECO:0007669"/>
    <property type="project" value="UniProtKB-SubCell"/>
</dbReference>
<dbReference type="InterPro" id="IPR038770">
    <property type="entry name" value="Na+/solute_symporter_sf"/>
</dbReference>
<dbReference type="InterPro" id="IPR006153">
    <property type="entry name" value="Cation/H_exchanger_TM"/>
</dbReference>
<dbReference type="Pfam" id="PF00999">
    <property type="entry name" value="Na_H_Exchanger"/>
    <property type="match status" value="1"/>
</dbReference>
<keyword evidence="7" id="KW-0406">Ion transport</keyword>
<dbReference type="GO" id="GO:0015297">
    <property type="term" value="F:antiporter activity"/>
    <property type="evidence" value="ECO:0007669"/>
    <property type="project" value="UniProtKB-KW"/>
</dbReference>
<feature type="domain" description="Cation/H+ exchanger transmembrane" evidence="10">
    <location>
        <begin position="6"/>
        <end position="350"/>
    </location>
</feature>
<name>A0A545T108_9GAMM</name>
<dbReference type="GO" id="GO:1902600">
    <property type="term" value="P:proton transmembrane transport"/>
    <property type="evidence" value="ECO:0007669"/>
    <property type="project" value="InterPro"/>
</dbReference>
<evidence type="ECO:0000256" key="6">
    <source>
        <dbReference type="ARBA" id="ARBA00022989"/>
    </source>
</evidence>
<dbReference type="SUPFAM" id="SSF51735">
    <property type="entry name" value="NAD(P)-binding Rossmann-fold domains"/>
    <property type="match status" value="1"/>
</dbReference>
<feature type="transmembrane region" description="Helical" evidence="9">
    <location>
        <begin position="332"/>
        <end position="351"/>
    </location>
</feature>
<evidence type="ECO:0000256" key="7">
    <source>
        <dbReference type="ARBA" id="ARBA00023065"/>
    </source>
</evidence>
<evidence type="ECO:0000259" key="11">
    <source>
        <dbReference type="Pfam" id="PF02254"/>
    </source>
</evidence>
<dbReference type="OrthoDB" id="3418949at2"/>
<dbReference type="Gene3D" id="1.20.1530.20">
    <property type="match status" value="1"/>
</dbReference>
<keyword evidence="5 9" id="KW-0812">Transmembrane</keyword>
<evidence type="ECO:0000256" key="5">
    <source>
        <dbReference type="ARBA" id="ARBA00022692"/>
    </source>
</evidence>
<feature type="transmembrane region" description="Helical" evidence="9">
    <location>
        <begin position="42"/>
        <end position="62"/>
    </location>
</feature>
<dbReference type="Pfam" id="PF02254">
    <property type="entry name" value="TrkA_N"/>
    <property type="match status" value="1"/>
</dbReference>
<evidence type="ECO:0000313" key="13">
    <source>
        <dbReference type="Proteomes" id="UP000317839"/>
    </source>
</evidence>
<feature type="transmembrane region" description="Helical" evidence="9">
    <location>
        <begin position="111"/>
        <end position="131"/>
    </location>
</feature>
<organism evidence="12 13">
    <name type="scientific">Aliikangiella marina</name>
    <dbReference type="NCBI Taxonomy" id="1712262"/>
    <lineage>
        <taxon>Bacteria</taxon>
        <taxon>Pseudomonadati</taxon>
        <taxon>Pseudomonadota</taxon>
        <taxon>Gammaproteobacteria</taxon>
        <taxon>Oceanospirillales</taxon>
        <taxon>Pleioneaceae</taxon>
        <taxon>Aliikangiella</taxon>
    </lineage>
</organism>
<dbReference type="InterPro" id="IPR036291">
    <property type="entry name" value="NAD(P)-bd_dom_sf"/>
</dbReference>
<dbReference type="InterPro" id="IPR003148">
    <property type="entry name" value="RCK_N"/>
</dbReference>
<reference evidence="12 13" key="1">
    <citation type="submission" date="2019-06" db="EMBL/GenBank/DDBJ databases">
        <title>Draft genome of Aliikangiella marina GYP-15.</title>
        <authorList>
            <person name="Wang G."/>
        </authorList>
    </citation>
    <scope>NUCLEOTIDE SEQUENCE [LARGE SCALE GENOMIC DNA]</scope>
    <source>
        <strain evidence="12 13">GYP-15</strain>
    </source>
</reference>
<dbReference type="RefSeq" id="WP_142944118.1">
    <property type="nucleotide sequence ID" value="NZ_VIKR01000007.1"/>
</dbReference>
<comment type="similarity">
    <text evidence="2">Belongs to the monovalent cation:proton antiporter 2 (CPA2) transporter (TC 2.A.37) family.</text>
</comment>
<dbReference type="PANTHER" id="PTHR42751:SF1">
    <property type="entry name" value="CATION_PROTON ANTIPORTER YBAL-RELATED"/>
    <property type="match status" value="1"/>
</dbReference>
<comment type="subcellular location">
    <subcellularLocation>
        <location evidence="1">Membrane</location>
        <topology evidence="1">Multi-pass membrane protein</topology>
    </subcellularLocation>
</comment>
<dbReference type="GO" id="GO:0006813">
    <property type="term" value="P:potassium ion transport"/>
    <property type="evidence" value="ECO:0007669"/>
    <property type="project" value="InterPro"/>
</dbReference>
<feature type="transmembrane region" description="Helical" evidence="9">
    <location>
        <begin position="83"/>
        <end position="105"/>
    </location>
</feature>
<evidence type="ECO:0000256" key="4">
    <source>
        <dbReference type="ARBA" id="ARBA00022449"/>
    </source>
</evidence>